<evidence type="ECO:0000256" key="3">
    <source>
        <dbReference type="ARBA" id="ARBA00022475"/>
    </source>
</evidence>
<evidence type="ECO:0000256" key="6">
    <source>
        <dbReference type="ARBA" id="ARBA00023136"/>
    </source>
</evidence>
<dbReference type="PANTHER" id="PTHR30506:SF3">
    <property type="entry name" value="UPF0126 INNER MEMBRANE PROTEIN YADS-RELATED"/>
    <property type="match status" value="1"/>
</dbReference>
<evidence type="ECO:0000256" key="5">
    <source>
        <dbReference type="ARBA" id="ARBA00022989"/>
    </source>
</evidence>
<dbReference type="InterPro" id="IPR005115">
    <property type="entry name" value="Gly_transporter"/>
</dbReference>
<dbReference type="EMBL" id="JAFCIQ010000047">
    <property type="protein sequence ID" value="MBM2771489.1"/>
    <property type="molecule type" value="Genomic_DNA"/>
</dbReference>
<evidence type="ECO:0000256" key="1">
    <source>
        <dbReference type="ARBA" id="ARBA00004651"/>
    </source>
</evidence>
<evidence type="ECO:0000313" key="12">
    <source>
        <dbReference type="Proteomes" id="UP000755577"/>
    </source>
</evidence>
<dbReference type="PANTHER" id="PTHR30506">
    <property type="entry name" value="INNER MEMBRANE PROTEIN"/>
    <property type="match status" value="1"/>
</dbReference>
<evidence type="ECO:0000313" key="9">
    <source>
        <dbReference type="EMBL" id="MBM2771489.1"/>
    </source>
</evidence>
<keyword evidence="6 7" id="KW-0472">Membrane</keyword>
<feature type="domain" description="Glycine transporter" evidence="8">
    <location>
        <begin position="5"/>
        <end position="75"/>
    </location>
</feature>
<dbReference type="AlphaFoldDB" id="A0A6P2GEN4"/>
<keyword evidence="5 7" id="KW-1133">Transmembrane helix</keyword>
<protein>
    <submittedName>
        <fullName evidence="10">Membrane protein</fullName>
    </submittedName>
    <submittedName>
        <fullName evidence="9">Trimeric intracellular cation channel family protein</fullName>
    </submittedName>
</protein>
<name>A0A6P2GEN4_9BURK</name>
<feature type="transmembrane region" description="Helical" evidence="7">
    <location>
        <begin position="88"/>
        <end position="108"/>
    </location>
</feature>
<keyword evidence="12" id="KW-1185">Reference proteome</keyword>
<proteinExistence type="inferred from homology"/>
<dbReference type="GO" id="GO:0005886">
    <property type="term" value="C:plasma membrane"/>
    <property type="evidence" value="ECO:0007669"/>
    <property type="project" value="UniProtKB-SubCell"/>
</dbReference>
<reference evidence="9 12" key="2">
    <citation type="submission" date="2021-02" db="EMBL/GenBank/DDBJ databases">
        <title>Draft genome of the type strains Burkholderia anthina DSM16086.</title>
        <authorList>
            <person name="Hertel R."/>
            <person name="Meissner J."/>
            <person name="Poehlein A."/>
            <person name="Daniel R."/>
            <person name="Commichau F.M."/>
        </authorList>
    </citation>
    <scope>NUCLEOTIDE SEQUENCE [LARGE SCALE GENOMIC DNA]</scope>
    <source>
        <strain evidence="9 12">DSM 16086</strain>
    </source>
</reference>
<evidence type="ECO:0000256" key="7">
    <source>
        <dbReference type="SAM" id="Phobius"/>
    </source>
</evidence>
<keyword evidence="4 7" id="KW-0812">Transmembrane</keyword>
<feature type="domain" description="Glycine transporter" evidence="8">
    <location>
        <begin position="90"/>
        <end position="162"/>
    </location>
</feature>
<dbReference type="EMBL" id="CABVLY010000017">
    <property type="protein sequence ID" value="VVU51559.1"/>
    <property type="molecule type" value="Genomic_DNA"/>
</dbReference>
<gene>
    <name evidence="10" type="ORF">BAN20980_04281</name>
    <name evidence="9" type="ORF">JQK92_34340</name>
</gene>
<keyword evidence="3" id="KW-1003">Cell membrane</keyword>
<dbReference type="Pfam" id="PF03458">
    <property type="entry name" value="Gly_transporter"/>
    <property type="match status" value="2"/>
</dbReference>
<dbReference type="Proteomes" id="UP000494201">
    <property type="component" value="Unassembled WGS sequence"/>
</dbReference>
<feature type="transmembrane region" description="Helical" evidence="7">
    <location>
        <begin position="26"/>
        <end position="43"/>
    </location>
</feature>
<evidence type="ECO:0000256" key="4">
    <source>
        <dbReference type="ARBA" id="ARBA00022692"/>
    </source>
</evidence>
<accession>A0A6P2GEN4</accession>
<reference evidence="10 11" key="1">
    <citation type="submission" date="2019-09" db="EMBL/GenBank/DDBJ databases">
        <authorList>
            <person name="Depoorter E."/>
        </authorList>
    </citation>
    <scope>NUCLEOTIDE SEQUENCE [LARGE SCALE GENOMIC DNA]</scope>
    <source>
        <strain evidence="10">LMG 20980</strain>
    </source>
</reference>
<evidence type="ECO:0000313" key="10">
    <source>
        <dbReference type="EMBL" id="VVU51559.1"/>
    </source>
</evidence>
<comment type="similarity">
    <text evidence="2">Belongs to the UPF0126 family.</text>
</comment>
<organism evidence="10 11">
    <name type="scientific">Burkholderia anthina</name>
    <dbReference type="NCBI Taxonomy" id="179879"/>
    <lineage>
        <taxon>Bacteria</taxon>
        <taxon>Pseudomonadati</taxon>
        <taxon>Pseudomonadota</taxon>
        <taxon>Betaproteobacteria</taxon>
        <taxon>Burkholderiales</taxon>
        <taxon>Burkholderiaceae</taxon>
        <taxon>Burkholderia</taxon>
        <taxon>Burkholderia cepacia complex</taxon>
    </lineage>
</organism>
<dbReference type="RefSeq" id="WP_096500134.1">
    <property type="nucleotide sequence ID" value="NZ_CABVLY010000017.1"/>
</dbReference>
<evidence type="ECO:0000313" key="11">
    <source>
        <dbReference type="Proteomes" id="UP000494201"/>
    </source>
</evidence>
<evidence type="ECO:0000259" key="8">
    <source>
        <dbReference type="Pfam" id="PF03458"/>
    </source>
</evidence>
<evidence type="ECO:0000256" key="2">
    <source>
        <dbReference type="ARBA" id="ARBA00008193"/>
    </source>
</evidence>
<feature type="transmembrane region" description="Helical" evidence="7">
    <location>
        <begin position="171"/>
        <end position="192"/>
    </location>
</feature>
<dbReference type="Proteomes" id="UP000755577">
    <property type="component" value="Unassembled WGS sequence"/>
</dbReference>
<dbReference type="GeneID" id="56502340"/>
<sequence>MLHTVYLVAIIAEAVSGTMAAGRRDMDLFGACFVGCVTALGGGSVRDMLLGHYPLGWVQHPEYIWFTAAAALIGATLGSVLHYFRTIFLTVDALGLVAFTLIGCNIAMQTGQTSTVVILSGIITGCLGGIMRDLLCGDVPIIFKREMYASISLLIGAGYLVLLNLQVSERVAVMICLGVGFILRMSAIYFDWHIPKLVYRDKS</sequence>
<feature type="transmembrane region" description="Helical" evidence="7">
    <location>
        <begin position="114"/>
        <end position="135"/>
    </location>
</feature>
<feature type="transmembrane region" description="Helical" evidence="7">
    <location>
        <begin position="147"/>
        <end position="165"/>
    </location>
</feature>
<feature type="transmembrane region" description="Helical" evidence="7">
    <location>
        <begin position="63"/>
        <end position="81"/>
    </location>
</feature>
<comment type="subcellular location">
    <subcellularLocation>
        <location evidence="1">Cell membrane</location>
        <topology evidence="1">Multi-pass membrane protein</topology>
    </subcellularLocation>
</comment>